<reference evidence="2 3" key="1">
    <citation type="submission" date="2020-08" db="EMBL/GenBank/DDBJ databases">
        <title>Whole genome shotgun sequence of Actinoplanes ianthinogenes NBRC 13996.</title>
        <authorList>
            <person name="Komaki H."/>
            <person name="Tamura T."/>
        </authorList>
    </citation>
    <scope>NUCLEOTIDE SEQUENCE [LARGE SCALE GENOMIC DNA]</scope>
    <source>
        <strain evidence="2 3">NBRC 13996</strain>
    </source>
</reference>
<dbReference type="Proteomes" id="UP000676967">
    <property type="component" value="Chromosome"/>
</dbReference>
<evidence type="ECO:0000313" key="3">
    <source>
        <dbReference type="Proteomes" id="UP000676967"/>
    </source>
</evidence>
<dbReference type="Pfam" id="PF14333">
    <property type="entry name" value="DUF4389"/>
    <property type="match status" value="2"/>
</dbReference>
<protein>
    <submittedName>
        <fullName evidence="2">Membrane protein</fullName>
    </submittedName>
</protein>
<keyword evidence="3" id="KW-1185">Reference proteome</keyword>
<sequence length="225" mass="25414">MNDYPVRVDAHRDASLSRWLWLVKWLLLIPHFIVLAVLWIGLLVVTLVAYLAILFTGRYPPALRTYTIGVLRWTWRVGYYGYEALGTDRYPPFTLADVPDYPARFAVAEPEHIPRWLPLLAWLFALPHLILLGALTSAVTWNTPEGYRTSMSVLGAAVLILGLALLFTGRFLDGLHDLLVGIARWQLRVMAYLTLLTPRYPPFRLDQGGMEPPAEPSGPPAAPHY</sequence>
<dbReference type="EMBL" id="AP023356">
    <property type="protein sequence ID" value="BCJ48305.1"/>
    <property type="molecule type" value="Genomic_DNA"/>
</dbReference>
<feature type="transmembrane region" description="Helical" evidence="1">
    <location>
        <begin position="25"/>
        <end position="53"/>
    </location>
</feature>
<gene>
    <name evidence="2" type="ORF">Aiant_89620</name>
</gene>
<feature type="transmembrane region" description="Helical" evidence="1">
    <location>
        <begin position="153"/>
        <end position="172"/>
    </location>
</feature>
<keyword evidence="1" id="KW-1133">Transmembrane helix</keyword>
<keyword evidence="1" id="KW-0472">Membrane</keyword>
<evidence type="ECO:0000313" key="2">
    <source>
        <dbReference type="EMBL" id="BCJ48305.1"/>
    </source>
</evidence>
<evidence type="ECO:0000256" key="1">
    <source>
        <dbReference type="SAM" id="Phobius"/>
    </source>
</evidence>
<dbReference type="InterPro" id="IPR025498">
    <property type="entry name" value="DUF4389"/>
</dbReference>
<accession>A0ABN6CT44</accession>
<feature type="transmembrane region" description="Helical" evidence="1">
    <location>
        <begin position="119"/>
        <end position="141"/>
    </location>
</feature>
<organism evidence="2 3">
    <name type="scientific">Actinoplanes ianthinogenes</name>
    <dbReference type="NCBI Taxonomy" id="122358"/>
    <lineage>
        <taxon>Bacteria</taxon>
        <taxon>Bacillati</taxon>
        <taxon>Actinomycetota</taxon>
        <taxon>Actinomycetes</taxon>
        <taxon>Micromonosporales</taxon>
        <taxon>Micromonosporaceae</taxon>
        <taxon>Actinoplanes</taxon>
    </lineage>
</organism>
<keyword evidence="1" id="KW-0812">Transmembrane</keyword>
<dbReference type="RefSeq" id="WP_189335528.1">
    <property type="nucleotide sequence ID" value="NZ_AP023356.1"/>
</dbReference>
<proteinExistence type="predicted"/>
<name>A0ABN6CT44_9ACTN</name>